<feature type="region of interest" description="Disordered" evidence="1">
    <location>
        <begin position="133"/>
        <end position="154"/>
    </location>
</feature>
<dbReference type="AlphaFoldDB" id="A0A8H6YSH9"/>
<feature type="compositionally biased region" description="Low complexity" evidence="1">
    <location>
        <begin position="135"/>
        <end position="154"/>
    </location>
</feature>
<dbReference type="EMBL" id="JACAZH010000007">
    <property type="protein sequence ID" value="KAF7364364.1"/>
    <property type="molecule type" value="Genomic_DNA"/>
</dbReference>
<evidence type="ECO:0000313" key="2">
    <source>
        <dbReference type="EMBL" id="KAF7364364.1"/>
    </source>
</evidence>
<sequence length="240" mass="25098">MTGGFPSLTPFAPNTIAVAVAKRQDGRPLSALSEAVPKSLPSSSGSDMASLIDELHAILKTFPLEDPRGSEDIHGFGTFGTSIMWGSDDLEWCNGGPAGYITGGLSHSLRDLHPLPSPAIIAVTLATREDGTPDLSSALPKSLPTASSSSSFSSDVASPISELHAVLKTLPLEDSSDSEDTYGMDVGIIWGSDDLEWCNSGPAGCTGGKSMVQATPEEKEKLKRAVEIVSELVERAEKEG</sequence>
<accession>A0A8H6YSH9</accession>
<dbReference type="OrthoDB" id="5366606at2759"/>
<proteinExistence type="predicted"/>
<dbReference type="Proteomes" id="UP000623467">
    <property type="component" value="Unassembled WGS sequence"/>
</dbReference>
<evidence type="ECO:0000313" key="3">
    <source>
        <dbReference type="Proteomes" id="UP000623467"/>
    </source>
</evidence>
<reference evidence="2" key="1">
    <citation type="submission" date="2020-05" db="EMBL/GenBank/DDBJ databases">
        <title>Mycena genomes resolve the evolution of fungal bioluminescence.</title>
        <authorList>
            <person name="Tsai I.J."/>
        </authorList>
    </citation>
    <scope>NUCLEOTIDE SEQUENCE</scope>
    <source>
        <strain evidence="2">160909Yilan</strain>
    </source>
</reference>
<keyword evidence="3" id="KW-1185">Reference proteome</keyword>
<protein>
    <submittedName>
        <fullName evidence="2">Uncharacterized protein</fullName>
    </submittedName>
</protein>
<evidence type="ECO:0000256" key="1">
    <source>
        <dbReference type="SAM" id="MobiDB-lite"/>
    </source>
</evidence>
<gene>
    <name evidence="2" type="ORF">MSAN_01096800</name>
</gene>
<organism evidence="2 3">
    <name type="scientific">Mycena sanguinolenta</name>
    <dbReference type="NCBI Taxonomy" id="230812"/>
    <lineage>
        <taxon>Eukaryota</taxon>
        <taxon>Fungi</taxon>
        <taxon>Dikarya</taxon>
        <taxon>Basidiomycota</taxon>
        <taxon>Agaricomycotina</taxon>
        <taxon>Agaricomycetes</taxon>
        <taxon>Agaricomycetidae</taxon>
        <taxon>Agaricales</taxon>
        <taxon>Marasmiineae</taxon>
        <taxon>Mycenaceae</taxon>
        <taxon>Mycena</taxon>
    </lineage>
</organism>
<name>A0A8H6YSH9_9AGAR</name>
<comment type="caution">
    <text evidence="2">The sequence shown here is derived from an EMBL/GenBank/DDBJ whole genome shotgun (WGS) entry which is preliminary data.</text>
</comment>